<keyword evidence="1" id="KW-0812">Transmembrane</keyword>
<keyword evidence="1" id="KW-1133">Transmembrane helix</keyword>
<dbReference type="EMBL" id="JBHRVD010000001">
    <property type="protein sequence ID" value="MFC3323235.1"/>
    <property type="molecule type" value="Genomic_DNA"/>
</dbReference>
<organism evidence="2 3">
    <name type="scientific">Mesorhizobium cantuariense</name>
    <dbReference type="NCBI Taxonomy" id="1300275"/>
    <lineage>
        <taxon>Bacteria</taxon>
        <taxon>Pseudomonadati</taxon>
        <taxon>Pseudomonadota</taxon>
        <taxon>Alphaproteobacteria</taxon>
        <taxon>Hyphomicrobiales</taxon>
        <taxon>Phyllobacteriaceae</taxon>
        <taxon>Mesorhizobium</taxon>
    </lineage>
</organism>
<sequence length="248" mass="26084">MNARTILLPLANLVSALRARMRGPGGYYNSGNALGLIVGLAIQIATAPVGLLEGSSVTTAVIDYFAGSHGTVALTLATLVFFWGGEAYHRAWARPDALDPTLNRLGDFLSGLGAIGLGIALLLLGDPLLAATSGLLHALGKFGSTFHRPGMPIPMWPAAWPDPFRSAVLASRLPAMLATTVALGRALPEVWSGRSFAALAMPLTLLGCYLLWTKADLLLFGVGAKAPRQNFHMLKIVVLKTTGCRDGE</sequence>
<dbReference type="RefSeq" id="WP_378979708.1">
    <property type="nucleotide sequence ID" value="NZ_JBHRVD010000001.1"/>
</dbReference>
<evidence type="ECO:0000313" key="3">
    <source>
        <dbReference type="Proteomes" id="UP001595648"/>
    </source>
</evidence>
<keyword evidence="3" id="KW-1185">Reference proteome</keyword>
<evidence type="ECO:0000256" key="1">
    <source>
        <dbReference type="SAM" id="Phobius"/>
    </source>
</evidence>
<feature type="transmembrane region" description="Helical" evidence="1">
    <location>
        <begin position="195"/>
        <end position="212"/>
    </location>
</feature>
<feature type="transmembrane region" description="Helical" evidence="1">
    <location>
        <begin position="64"/>
        <end position="85"/>
    </location>
</feature>
<name>A0ABV7MMY5_9HYPH</name>
<evidence type="ECO:0000313" key="2">
    <source>
        <dbReference type="EMBL" id="MFC3323235.1"/>
    </source>
</evidence>
<dbReference type="Proteomes" id="UP001595648">
    <property type="component" value="Unassembled WGS sequence"/>
</dbReference>
<comment type="caution">
    <text evidence="2">The sequence shown here is derived from an EMBL/GenBank/DDBJ whole genome shotgun (WGS) entry which is preliminary data.</text>
</comment>
<proteinExistence type="predicted"/>
<gene>
    <name evidence="2" type="ORF">ACFOJ9_15820</name>
</gene>
<protein>
    <submittedName>
        <fullName evidence="2">Uncharacterized protein</fullName>
    </submittedName>
</protein>
<accession>A0ABV7MMY5</accession>
<keyword evidence="1" id="KW-0472">Membrane</keyword>
<feature type="transmembrane region" description="Helical" evidence="1">
    <location>
        <begin position="105"/>
        <end position="124"/>
    </location>
</feature>
<reference evidence="3" key="1">
    <citation type="journal article" date="2019" name="Int. J. Syst. Evol. Microbiol.">
        <title>The Global Catalogue of Microorganisms (GCM) 10K type strain sequencing project: providing services to taxonomists for standard genome sequencing and annotation.</title>
        <authorList>
            <consortium name="The Broad Institute Genomics Platform"/>
            <consortium name="The Broad Institute Genome Sequencing Center for Infectious Disease"/>
            <person name="Wu L."/>
            <person name="Ma J."/>
        </authorList>
    </citation>
    <scope>NUCLEOTIDE SEQUENCE [LARGE SCALE GENOMIC DNA]</scope>
    <source>
        <strain evidence="3">ICMP 19515</strain>
    </source>
</reference>
<feature type="transmembrane region" description="Helical" evidence="1">
    <location>
        <begin position="32"/>
        <end position="52"/>
    </location>
</feature>